<dbReference type="EMBL" id="CM042009">
    <property type="protein sequence ID" value="KAI3792310.1"/>
    <property type="molecule type" value="Genomic_DNA"/>
</dbReference>
<evidence type="ECO:0000313" key="2">
    <source>
        <dbReference type="Proteomes" id="UP001055811"/>
    </source>
</evidence>
<sequence>MTMIRTLVRFGRRQLHTIVSREIIKPSSPTPSHLKTHNLSLLDQMSVNTFMPMITFYPNTGSYPNRHDKTLDLKNSLSQTLTKYYPFAGRHAKLAPACVDCNDNGAEFLEATVDRTLSDFLQNSKHEDLDQFFPHGLVNEKSNRGDHDLQSDDVIPLAVQVNHFECGGVAVAVSLSHKIADACSLAHLIHDWAKTTRFCSGDQKHDESPIDPQFIPLEYMNINYTGLSLERSNDCVTRSFMFPNSKINHLKLKVKTMTSESGTPITNPTRVEVLNWLLYKCAVEAATKNNSGSFKPTGVSHLTNIRSKMIKPLPENTMGNLFMIIDIQTKNESGMKPESFINEFKMKKMFFQSLPDVETTFGLLLNMCTKPALEEHQRKLDVSYICTSLCRYPAYEIDFGWGKPVKVAVAGDLRKNSFILLDAPNGDGIEALVCLGKQDMKIIQSDPELLAFL</sequence>
<name>A0ACB9HAK1_CICIN</name>
<protein>
    <submittedName>
        <fullName evidence="1">Uncharacterized protein</fullName>
    </submittedName>
</protein>
<keyword evidence="2" id="KW-1185">Reference proteome</keyword>
<organism evidence="1 2">
    <name type="scientific">Cichorium intybus</name>
    <name type="common">Chicory</name>
    <dbReference type="NCBI Taxonomy" id="13427"/>
    <lineage>
        <taxon>Eukaryota</taxon>
        <taxon>Viridiplantae</taxon>
        <taxon>Streptophyta</taxon>
        <taxon>Embryophyta</taxon>
        <taxon>Tracheophyta</taxon>
        <taxon>Spermatophyta</taxon>
        <taxon>Magnoliopsida</taxon>
        <taxon>eudicotyledons</taxon>
        <taxon>Gunneridae</taxon>
        <taxon>Pentapetalae</taxon>
        <taxon>asterids</taxon>
        <taxon>campanulids</taxon>
        <taxon>Asterales</taxon>
        <taxon>Asteraceae</taxon>
        <taxon>Cichorioideae</taxon>
        <taxon>Cichorieae</taxon>
        <taxon>Cichoriinae</taxon>
        <taxon>Cichorium</taxon>
    </lineage>
</organism>
<reference evidence="2" key="1">
    <citation type="journal article" date="2022" name="Mol. Ecol. Resour.">
        <title>The genomes of chicory, endive, great burdock and yacon provide insights into Asteraceae palaeo-polyploidization history and plant inulin production.</title>
        <authorList>
            <person name="Fan W."/>
            <person name="Wang S."/>
            <person name="Wang H."/>
            <person name="Wang A."/>
            <person name="Jiang F."/>
            <person name="Liu H."/>
            <person name="Zhao H."/>
            <person name="Xu D."/>
            <person name="Zhang Y."/>
        </authorList>
    </citation>
    <scope>NUCLEOTIDE SEQUENCE [LARGE SCALE GENOMIC DNA]</scope>
    <source>
        <strain evidence="2">cv. Punajuju</strain>
    </source>
</reference>
<gene>
    <name evidence="1" type="ORF">L2E82_06185</name>
</gene>
<dbReference type="Proteomes" id="UP001055811">
    <property type="component" value="Linkage Group LG01"/>
</dbReference>
<accession>A0ACB9HAK1</accession>
<proteinExistence type="predicted"/>
<comment type="caution">
    <text evidence="1">The sequence shown here is derived from an EMBL/GenBank/DDBJ whole genome shotgun (WGS) entry which is preliminary data.</text>
</comment>
<evidence type="ECO:0000313" key="1">
    <source>
        <dbReference type="EMBL" id="KAI3792310.1"/>
    </source>
</evidence>
<reference evidence="1 2" key="2">
    <citation type="journal article" date="2022" name="Mol. Ecol. Resour.">
        <title>The genomes of chicory, endive, great burdock and yacon provide insights into Asteraceae paleo-polyploidization history and plant inulin production.</title>
        <authorList>
            <person name="Fan W."/>
            <person name="Wang S."/>
            <person name="Wang H."/>
            <person name="Wang A."/>
            <person name="Jiang F."/>
            <person name="Liu H."/>
            <person name="Zhao H."/>
            <person name="Xu D."/>
            <person name="Zhang Y."/>
        </authorList>
    </citation>
    <scope>NUCLEOTIDE SEQUENCE [LARGE SCALE GENOMIC DNA]</scope>
    <source>
        <strain evidence="2">cv. Punajuju</strain>
        <tissue evidence="1">Leaves</tissue>
    </source>
</reference>